<evidence type="ECO:0000256" key="1">
    <source>
        <dbReference type="SAM" id="MobiDB-lite"/>
    </source>
</evidence>
<reference evidence="2 3" key="1">
    <citation type="submission" date="2018-04" db="EMBL/GenBank/DDBJ databases">
        <authorList>
            <person name="Zhang X."/>
            <person name="Yuan J."/>
            <person name="Li F."/>
            <person name="Xiang J."/>
        </authorList>
    </citation>
    <scope>NUCLEOTIDE SEQUENCE [LARGE SCALE GENOMIC DNA]</scope>
    <source>
        <tissue evidence="2">Muscle</tissue>
    </source>
</reference>
<gene>
    <name evidence="2" type="ORF">C7M84_008216</name>
</gene>
<dbReference type="EMBL" id="QCYY01002032">
    <property type="protein sequence ID" value="ROT73351.1"/>
    <property type="molecule type" value="Genomic_DNA"/>
</dbReference>
<organism evidence="2 3">
    <name type="scientific">Penaeus vannamei</name>
    <name type="common">Whiteleg shrimp</name>
    <name type="synonym">Litopenaeus vannamei</name>
    <dbReference type="NCBI Taxonomy" id="6689"/>
    <lineage>
        <taxon>Eukaryota</taxon>
        <taxon>Metazoa</taxon>
        <taxon>Ecdysozoa</taxon>
        <taxon>Arthropoda</taxon>
        <taxon>Crustacea</taxon>
        <taxon>Multicrustacea</taxon>
        <taxon>Malacostraca</taxon>
        <taxon>Eumalacostraca</taxon>
        <taxon>Eucarida</taxon>
        <taxon>Decapoda</taxon>
        <taxon>Dendrobranchiata</taxon>
        <taxon>Penaeoidea</taxon>
        <taxon>Penaeidae</taxon>
        <taxon>Penaeus</taxon>
    </lineage>
</organism>
<sequence length="487" mass="53556">MCCSCALVETVIMDYTGPVSLVDLDADPALGEEEMREEDWPLLPPQAGETDTRPIVAPRPHTSSKRPMDSTSDTDSEPLSPAAKSTRRKGSSPPCETRDVAPDNQLLPLSCHDISHRPTVVRNQPFPTFASRAEYVKLVFRDNSGVDIKLRWLAEVNRAFSLDRNLAEVKMSAVTSRFVNVSRKREDVIDSMTRGEFLALQLDKQDSLERPRKYFTFLLTRYPVHMTCTCIHRTPPSAAASTSCQDPPPKTDAKWKCPRCHLPGVNVWYGCTRRSIIHRNPASAASHIPTHVSLPPPAPSCSTVSNPGPTQVFSLQKAVDSLNSQCASLAARLNTIEARFDAIESRFDILAASLADLSTKLATKDTTLKSLIEAQQVIITSVTSLTDKLDSLATCFETVTTPTVGPVSHGSPRNNNFPRLPPHLAHEVPHILKEAPLTTYLPMDLQHLRSSAHLCLLFSLITLPPAFSTRSLQCIHLPISAHVSVSL</sequence>
<dbReference type="Proteomes" id="UP000283509">
    <property type="component" value="Unassembled WGS sequence"/>
</dbReference>
<evidence type="ECO:0000313" key="3">
    <source>
        <dbReference type="Proteomes" id="UP000283509"/>
    </source>
</evidence>
<dbReference type="Gene3D" id="1.20.1270.70">
    <property type="entry name" value="Designed single chain three-helix bundle"/>
    <property type="match status" value="1"/>
</dbReference>
<feature type="region of interest" description="Disordered" evidence="1">
    <location>
        <begin position="32"/>
        <end position="103"/>
    </location>
</feature>
<dbReference type="AlphaFoldDB" id="A0A423TAA1"/>
<name>A0A423TAA1_PENVA</name>
<comment type="caution">
    <text evidence="2">The sequence shown here is derived from an EMBL/GenBank/DDBJ whole genome shotgun (WGS) entry which is preliminary data.</text>
</comment>
<proteinExistence type="predicted"/>
<protein>
    <submittedName>
        <fullName evidence="2">Uncharacterized protein</fullName>
    </submittedName>
</protein>
<accession>A0A423TAA1</accession>
<keyword evidence="3" id="KW-1185">Reference proteome</keyword>
<evidence type="ECO:0000313" key="2">
    <source>
        <dbReference type="EMBL" id="ROT73351.1"/>
    </source>
</evidence>
<reference evidence="2 3" key="2">
    <citation type="submission" date="2019-01" db="EMBL/GenBank/DDBJ databases">
        <title>The decoding of complex shrimp genome reveals the adaptation for benthos swimmer, frequently molting mechanism and breeding impact on genome.</title>
        <authorList>
            <person name="Sun Y."/>
            <person name="Gao Y."/>
            <person name="Yu Y."/>
        </authorList>
    </citation>
    <scope>NUCLEOTIDE SEQUENCE [LARGE SCALE GENOMIC DNA]</scope>
    <source>
        <tissue evidence="2">Muscle</tissue>
    </source>
</reference>